<dbReference type="InterPro" id="IPR036390">
    <property type="entry name" value="WH_DNA-bd_sf"/>
</dbReference>
<dbReference type="AlphaFoldDB" id="A0A1W2FWS7"/>
<evidence type="ECO:0000313" key="5">
    <source>
        <dbReference type="EMBL" id="SMD26341.1"/>
    </source>
</evidence>
<dbReference type="PANTHER" id="PTHR33164">
    <property type="entry name" value="TRANSCRIPTIONAL REGULATOR, MARR FAMILY"/>
    <property type="match status" value="1"/>
</dbReference>
<dbReference type="PANTHER" id="PTHR33164:SF99">
    <property type="entry name" value="MARR FAMILY REGULATORY PROTEIN"/>
    <property type="match status" value="1"/>
</dbReference>
<keyword evidence="6" id="KW-1185">Reference proteome</keyword>
<sequence>MATRASRNSTNPDFGVLAGRLLFAVTSEFFAKLAAEGFDDLKPRHGAVLAYLDDAGVRATDLARLSGQHKQMIGTLVDELEELGYVQRRPDPADRRAKLVCPTERGIAQMRAADQIMSAIHERHARRMSREKFIEFKATLADVTEYQRRRVARLRQA</sequence>
<dbReference type="GO" id="GO:0003700">
    <property type="term" value="F:DNA-binding transcription factor activity"/>
    <property type="evidence" value="ECO:0007669"/>
    <property type="project" value="InterPro"/>
</dbReference>
<dbReference type="InterPro" id="IPR039422">
    <property type="entry name" value="MarR/SlyA-like"/>
</dbReference>
<dbReference type="PROSITE" id="PS50995">
    <property type="entry name" value="HTH_MARR_2"/>
    <property type="match status" value="1"/>
</dbReference>
<keyword evidence="3" id="KW-0804">Transcription</keyword>
<dbReference type="PROSITE" id="PS01117">
    <property type="entry name" value="HTH_MARR_1"/>
    <property type="match status" value="1"/>
</dbReference>
<dbReference type="RefSeq" id="WP_084434098.1">
    <property type="nucleotide sequence ID" value="NZ_FWXV01000014.1"/>
</dbReference>
<dbReference type="SMART" id="SM00347">
    <property type="entry name" value="HTH_MARR"/>
    <property type="match status" value="1"/>
</dbReference>
<dbReference type="InterPro" id="IPR023187">
    <property type="entry name" value="Tscrpt_reg_MarR-type_CS"/>
</dbReference>
<evidence type="ECO:0000256" key="3">
    <source>
        <dbReference type="ARBA" id="ARBA00023163"/>
    </source>
</evidence>
<evidence type="ECO:0000313" key="6">
    <source>
        <dbReference type="Proteomes" id="UP000192674"/>
    </source>
</evidence>
<feature type="domain" description="HTH marR-type" evidence="4">
    <location>
        <begin position="1"/>
        <end position="145"/>
    </location>
</feature>
<dbReference type="GO" id="GO:0003677">
    <property type="term" value="F:DNA binding"/>
    <property type="evidence" value="ECO:0007669"/>
    <property type="project" value="UniProtKB-KW"/>
</dbReference>
<dbReference type="GO" id="GO:0006950">
    <property type="term" value="P:response to stress"/>
    <property type="evidence" value="ECO:0007669"/>
    <property type="project" value="TreeGrafter"/>
</dbReference>
<organism evidence="5 6">
    <name type="scientific">Kibdelosporangium aridum</name>
    <dbReference type="NCBI Taxonomy" id="2030"/>
    <lineage>
        <taxon>Bacteria</taxon>
        <taxon>Bacillati</taxon>
        <taxon>Actinomycetota</taxon>
        <taxon>Actinomycetes</taxon>
        <taxon>Pseudonocardiales</taxon>
        <taxon>Pseudonocardiaceae</taxon>
        <taxon>Kibdelosporangium</taxon>
    </lineage>
</organism>
<dbReference type="SUPFAM" id="SSF46785">
    <property type="entry name" value="Winged helix' DNA-binding domain"/>
    <property type="match status" value="1"/>
</dbReference>
<keyword evidence="2 5" id="KW-0238">DNA-binding</keyword>
<proteinExistence type="predicted"/>
<protein>
    <submittedName>
        <fullName evidence="5">DNA-binding transcriptional regulator, MarR family</fullName>
    </submittedName>
</protein>
<dbReference type="Pfam" id="PF12802">
    <property type="entry name" value="MarR_2"/>
    <property type="match status" value="1"/>
</dbReference>
<evidence type="ECO:0000256" key="2">
    <source>
        <dbReference type="ARBA" id="ARBA00023125"/>
    </source>
</evidence>
<dbReference type="Gene3D" id="1.10.10.10">
    <property type="entry name" value="Winged helix-like DNA-binding domain superfamily/Winged helix DNA-binding domain"/>
    <property type="match status" value="1"/>
</dbReference>
<dbReference type="OrthoDB" id="122135at2"/>
<reference evidence="5 6" key="1">
    <citation type="submission" date="2017-04" db="EMBL/GenBank/DDBJ databases">
        <authorList>
            <person name="Afonso C.L."/>
            <person name="Miller P.J."/>
            <person name="Scott M.A."/>
            <person name="Spackman E."/>
            <person name="Goraichik I."/>
            <person name="Dimitrov K.M."/>
            <person name="Suarez D.L."/>
            <person name="Swayne D.E."/>
        </authorList>
    </citation>
    <scope>NUCLEOTIDE SEQUENCE [LARGE SCALE GENOMIC DNA]</scope>
    <source>
        <strain evidence="5 6">DSM 43828</strain>
    </source>
</reference>
<accession>A0A1W2FWS7</accession>
<dbReference type="EMBL" id="FWXV01000014">
    <property type="protein sequence ID" value="SMD26341.1"/>
    <property type="molecule type" value="Genomic_DNA"/>
</dbReference>
<dbReference type="Proteomes" id="UP000192674">
    <property type="component" value="Unassembled WGS sequence"/>
</dbReference>
<gene>
    <name evidence="5" type="ORF">SAMN05661093_09924</name>
</gene>
<name>A0A1W2FWS7_KIBAR</name>
<evidence type="ECO:0000256" key="1">
    <source>
        <dbReference type="ARBA" id="ARBA00023015"/>
    </source>
</evidence>
<dbReference type="InterPro" id="IPR000835">
    <property type="entry name" value="HTH_MarR-typ"/>
</dbReference>
<evidence type="ECO:0000259" key="4">
    <source>
        <dbReference type="PROSITE" id="PS50995"/>
    </source>
</evidence>
<dbReference type="InterPro" id="IPR036388">
    <property type="entry name" value="WH-like_DNA-bd_sf"/>
</dbReference>
<keyword evidence="1" id="KW-0805">Transcription regulation</keyword>